<evidence type="ECO:0000259" key="1">
    <source>
        <dbReference type="Pfam" id="PF03880"/>
    </source>
</evidence>
<evidence type="ECO:0000313" key="2">
    <source>
        <dbReference type="EMBL" id="SFC49195.1"/>
    </source>
</evidence>
<dbReference type="InterPro" id="IPR012677">
    <property type="entry name" value="Nucleotide-bd_a/b_plait_sf"/>
</dbReference>
<dbReference type="EMBL" id="FOLT01000008">
    <property type="protein sequence ID" value="SFC49195.1"/>
    <property type="molecule type" value="Genomic_DNA"/>
</dbReference>
<dbReference type="Pfam" id="PF03880">
    <property type="entry name" value="DbpA"/>
    <property type="match status" value="1"/>
</dbReference>
<reference evidence="3" key="1">
    <citation type="submission" date="2016-10" db="EMBL/GenBank/DDBJ databases">
        <authorList>
            <person name="Varghese N."/>
            <person name="Submissions S."/>
        </authorList>
    </citation>
    <scope>NUCLEOTIDE SEQUENCE [LARGE SCALE GENOMIC DNA]</scope>
    <source>
        <strain evidence="3">DSM 23664</strain>
    </source>
</reference>
<protein>
    <submittedName>
        <fullName evidence="2">DbpA RNA binding domain-containing protein</fullName>
    </submittedName>
</protein>
<dbReference type="STRING" id="753702.SAMN04488102_10845"/>
<feature type="domain" description="DEAD box helicase DbpA/CsdA RNA-binding" evidence="1">
    <location>
        <begin position="2"/>
        <end position="70"/>
    </location>
</feature>
<dbReference type="Gene3D" id="3.30.70.330">
    <property type="match status" value="1"/>
</dbReference>
<dbReference type="Proteomes" id="UP000199612">
    <property type="component" value="Unassembled WGS sequence"/>
</dbReference>
<proteinExistence type="predicted"/>
<keyword evidence="3" id="KW-1185">Reference proteome</keyword>
<accession>A0A1I1JLG2</accession>
<dbReference type="InterPro" id="IPR005580">
    <property type="entry name" value="DbpA/CsdA_RNA-bd_dom"/>
</dbReference>
<evidence type="ECO:0000313" key="3">
    <source>
        <dbReference type="Proteomes" id="UP000199612"/>
    </source>
</evidence>
<organism evidence="2 3">
    <name type="scientific">Alkalibacterium subtropicum</name>
    <dbReference type="NCBI Taxonomy" id="753702"/>
    <lineage>
        <taxon>Bacteria</taxon>
        <taxon>Bacillati</taxon>
        <taxon>Bacillota</taxon>
        <taxon>Bacilli</taxon>
        <taxon>Lactobacillales</taxon>
        <taxon>Carnobacteriaceae</taxon>
        <taxon>Alkalibacterium</taxon>
    </lineage>
</organism>
<gene>
    <name evidence="2" type="ORF">SAMN04488102_10845</name>
</gene>
<dbReference type="AlphaFoldDB" id="A0A1I1JLG2"/>
<dbReference type="RefSeq" id="WP_281242220.1">
    <property type="nucleotide sequence ID" value="NZ_FOLT01000008.1"/>
</dbReference>
<sequence length="74" mass="8275">MYFNGGKKKKLRAGDFVGTLTSIRDVSADDIGIITIQENVTYIEILNGKGPYVISEMQNRTVKGKTLKVRKARK</sequence>
<name>A0A1I1JLG2_9LACT</name>